<dbReference type="RefSeq" id="WP_379658593.1">
    <property type="nucleotide sequence ID" value="NZ_JBHTIV010000018.1"/>
</dbReference>
<sequence>MKAILMILAFTALAACSQDDEDMNGFNLENQIYFSLKNSDGQNLLDTETENSININDIQLYYLIDDEPVEVTIENGYNMGSIELTSDKLLKVFTNPSSSNIIDETSEYEVVENIAYLKFSETDTDTIKTHSKSSQNYFLLSEVWYNDELVWERETGGVIEIMKE</sequence>
<dbReference type="EMBL" id="JBHTIV010000018">
    <property type="protein sequence ID" value="MFD0933289.1"/>
    <property type="molecule type" value="Genomic_DNA"/>
</dbReference>
<name>A0ABW3GSS0_9FLAO</name>
<proteinExistence type="predicted"/>
<accession>A0ABW3GSS0</accession>
<evidence type="ECO:0000313" key="2">
    <source>
        <dbReference type="Proteomes" id="UP001597049"/>
    </source>
</evidence>
<evidence type="ECO:0000313" key="1">
    <source>
        <dbReference type="EMBL" id="MFD0933289.1"/>
    </source>
</evidence>
<reference evidence="2" key="1">
    <citation type="journal article" date="2019" name="Int. J. Syst. Evol. Microbiol.">
        <title>The Global Catalogue of Microorganisms (GCM) 10K type strain sequencing project: providing services to taxonomists for standard genome sequencing and annotation.</title>
        <authorList>
            <consortium name="The Broad Institute Genomics Platform"/>
            <consortium name="The Broad Institute Genome Sequencing Center for Infectious Disease"/>
            <person name="Wu L."/>
            <person name="Ma J."/>
        </authorList>
    </citation>
    <scope>NUCLEOTIDE SEQUENCE [LARGE SCALE GENOMIC DNA]</scope>
    <source>
        <strain evidence="2">CCUG 56752</strain>
    </source>
</reference>
<gene>
    <name evidence="1" type="ORF">ACFQ0R_11835</name>
</gene>
<keyword evidence="2" id="KW-1185">Reference proteome</keyword>
<organism evidence="1 2">
    <name type="scientific">Psychroflexus salinarum</name>
    <dbReference type="NCBI Taxonomy" id="546024"/>
    <lineage>
        <taxon>Bacteria</taxon>
        <taxon>Pseudomonadati</taxon>
        <taxon>Bacteroidota</taxon>
        <taxon>Flavobacteriia</taxon>
        <taxon>Flavobacteriales</taxon>
        <taxon>Flavobacteriaceae</taxon>
        <taxon>Psychroflexus</taxon>
    </lineage>
</organism>
<protein>
    <recommendedName>
        <fullName evidence="3">Lipoprotein</fullName>
    </recommendedName>
</protein>
<evidence type="ECO:0008006" key="3">
    <source>
        <dbReference type="Google" id="ProtNLM"/>
    </source>
</evidence>
<comment type="caution">
    <text evidence="1">The sequence shown here is derived from an EMBL/GenBank/DDBJ whole genome shotgun (WGS) entry which is preliminary data.</text>
</comment>
<dbReference type="Proteomes" id="UP001597049">
    <property type="component" value="Unassembled WGS sequence"/>
</dbReference>
<dbReference type="PROSITE" id="PS51257">
    <property type="entry name" value="PROKAR_LIPOPROTEIN"/>
    <property type="match status" value="1"/>
</dbReference>